<evidence type="ECO:0000256" key="1">
    <source>
        <dbReference type="ARBA" id="ARBA00022614"/>
    </source>
</evidence>
<keyword evidence="4" id="KW-0121">Carboxypeptidase</keyword>
<proteinExistence type="predicted"/>
<feature type="signal peptide" evidence="3">
    <location>
        <begin position="1"/>
        <end position="18"/>
    </location>
</feature>
<dbReference type="Pfam" id="PF13306">
    <property type="entry name" value="LRR_5"/>
    <property type="match status" value="1"/>
</dbReference>
<dbReference type="Proteomes" id="UP000007266">
    <property type="component" value="Linkage group 6"/>
</dbReference>
<reference evidence="4 5" key="2">
    <citation type="journal article" date="2010" name="Nucleic Acids Res.">
        <title>BeetleBase in 2010: revisions to provide comprehensive genomic information for Tribolium castaneum.</title>
        <authorList>
            <person name="Kim H.S."/>
            <person name="Murphy T."/>
            <person name="Xia J."/>
            <person name="Caragea D."/>
            <person name="Park Y."/>
            <person name="Beeman R.W."/>
            <person name="Lorenzen M.D."/>
            <person name="Butcher S."/>
            <person name="Manak J.R."/>
            <person name="Brown S.J."/>
        </authorList>
    </citation>
    <scope>GENOME REANNOTATION</scope>
    <source>
        <strain evidence="4 5">Georgia GA2</strain>
    </source>
</reference>
<dbReference type="PhylomeDB" id="D2A4Z6"/>
<dbReference type="PANTHER" id="PTHR15936">
    <property type="entry name" value="GUANINE NUCLEOTIDE-BINDING PROTEIN G I /G S /G O GAMMA-13 SUBUNIT"/>
    <property type="match status" value="1"/>
</dbReference>
<dbReference type="GO" id="GO:0004180">
    <property type="term" value="F:carboxypeptidase activity"/>
    <property type="evidence" value="ECO:0007669"/>
    <property type="project" value="UniProtKB-KW"/>
</dbReference>
<dbReference type="Pfam" id="PF13855">
    <property type="entry name" value="LRR_8"/>
    <property type="match status" value="1"/>
</dbReference>
<protein>
    <submittedName>
        <fullName evidence="4">Carboxypeptidase N subunit 2-like Protein</fullName>
    </submittedName>
</protein>
<keyword evidence="4" id="KW-0378">Hydrolase</keyword>
<sequence>MSSLTLLLFCSVFFNVKCDFNCPKNLEPITYSVEYSDNYGTTDIKTVVDNVITHPPTEKNLSISLSNQTIPIFCKELFNYSGTLKNLFVTNCSTKKIMNDFLQNVNVAHTIAFDHNPITTITKRTFANLAVRKIILDSNKIKVLENQAFENLTNLRTISFMWNEIVQINRHLFFHVPRLLHLNFEHNQVQNLAANFLIIEPIDKLHLDLSYNQIATIERNAFNSIEAKKIDLFLDFNLITTLPEGLFDHQKFSQIHLWANPLENISENLCQDCHIGLLFFGKEVLANVSPRFLAWAGRKNIRLDSKFHFTAGCGFRGFTHFWAFAAFILRICDF</sequence>
<dbReference type="SMART" id="SM00369">
    <property type="entry name" value="LRR_TYP"/>
    <property type="match status" value="5"/>
</dbReference>
<accession>D2A4Z6</accession>
<dbReference type="FunCoup" id="D2A4Z6">
    <property type="interactions" value="63"/>
</dbReference>
<dbReference type="HOGENOM" id="CLU_832439_0_0_1"/>
<dbReference type="InterPro" id="IPR032675">
    <property type="entry name" value="LRR_dom_sf"/>
</dbReference>
<dbReference type="eggNOG" id="KOG4237">
    <property type="taxonomic scope" value="Eukaryota"/>
</dbReference>
<dbReference type="GO" id="GO:0007200">
    <property type="term" value="P:phospholipase C-activating G protein-coupled receptor signaling pathway"/>
    <property type="evidence" value="ECO:0007669"/>
    <property type="project" value="InterPro"/>
</dbReference>
<evidence type="ECO:0000313" key="4">
    <source>
        <dbReference type="EMBL" id="EFA05286.1"/>
    </source>
</evidence>
<organism evidence="4 5">
    <name type="scientific">Tribolium castaneum</name>
    <name type="common">Red flour beetle</name>
    <dbReference type="NCBI Taxonomy" id="7070"/>
    <lineage>
        <taxon>Eukaryota</taxon>
        <taxon>Metazoa</taxon>
        <taxon>Ecdysozoa</taxon>
        <taxon>Arthropoda</taxon>
        <taxon>Hexapoda</taxon>
        <taxon>Insecta</taxon>
        <taxon>Pterygota</taxon>
        <taxon>Neoptera</taxon>
        <taxon>Endopterygota</taxon>
        <taxon>Coleoptera</taxon>
        <taxon>Polyphaga</taxon>
        <taxon>Cucujiformia</taxon>
        <taxon>Tenebrionidae</taxon>
        <taxon>Tenebrionidae incertae sedis</taxon>
        <taxon>Tribolium</taxon>
    </lineage>
</organism>
<dbReference type="InterPro" id="IPR026906">
    <property type="entry name" value="LRR_5"/>
</dbReference>
<keyword evidence="3" id="KW-0732">Signal</keyword>
<dbReference type="InterPro" id="IPR039227">
    <property type="entry name" value="GNG13"/>
</dbReference>
<dbReference type="InterPro" id="IPR001611">
    <property type="entry name" value="Leu-rich_rpt"/>
</dbReference>
<keyword evidence="4" id="KW-0645">Protease</keyword>
<keyword evidence="5" id="KW-1185">Reference proteome</keyword>
<dbReference type="AlphaFoldDB" id="D2A4Z6"/>
<dbReference type="GO" id="GO:0005834">
    <property type="term" value="C:heterotrimeric G-protein complex"/>
    <property type="evidence" value="ECO:0007669"/>
    <property type="project" value="InterPro"/>
</dbReference>
<dbReference type="STRING" id="7070.D2A4Z6"/>
<evidence type="ECO:0000256" key="2">
    <source>
        <dbReference type="ARBA" id="ARBA00022737"/>
    </source>
</evidence>
<dbReference type="GO" id="GO:0031681">
    <property type="term" value="F:G-protein beta-subunit binding"/>
    <property type="evidence" value="ECO:0007669"/>
    <property type="project" value="InterPro"/>
</dbReference>
<gene>
    <name evidence="4" type="primary">GLEAN_15443</name>
    <name evidence="4" type="ORF">TcasGA2_TC015443</name>
</gene>
<reference evidence="4 5" key="1">
    <citation type="journal article" date="2008" name="Nature">
        <title>The genome of the model beetle and pest Tribolium castaneum.</title>
        <authorList>
            <consortium name="Tribolium Genome Sequencing Consortium"/>
            <person name="Richards S."/>
            <person name="Gibbs R.A."/>
            <person name="Weinstock G.M."/>
            <person name="Brown S.J."/>
            <person name="Denell R."/>
            <person name="Beeman R.W."/>
            <person name="Gibbs R."/>
            <person name="Beeman R.W."/>
            <person name="Brown S.J."/>
            <person name="Bucher G."/>
            <person name="Friedrich M."/>
            <person name="Grimmelikhuijzen C.J."/>
            <person name="Klingler M."/>
            <person name="Lorenzen M."/>
            <person name="Richards S."/>
            <person name="Roth S."/>
            <person name="Schroder R."/>
            <person name="Tautz D."/>
            <person name="Zdobnov E.M."/>
            <person name="Muzny D."/>
            <person name="Gibbs R.A."/>
            <person name="Weinstock G.M."/>
            <person name="Attaway T."/>
            <person name="Bell S."/>
            <person name="Buhay C.J."/>
            <person name="Chandrabose M.N."/>
            <person name="Chavez D."/>
            <person name="Clerk-Blankenburg K.P."/>
            <person name="Cree A."/>
            <person name="Dao M."/>
            <person name="Davis C."/>
            <person name="Chacko J."/>
            <person name="Dinh H."/>
            <person name="Dugan-Rocha S."/>
            <person name="Fowler G."/>
            <person name="Garner T.T."/>
            <person name="Garnes J."/>
            <person name="Gnirke A."/>
            <person name="Hawes A."/>
            <person name="Hernandez J."/>
            <person name="Hines S."/>
            <person name="Holder M."/>
            <person name="Hume J."/>
            <person name="Jhangiani S.N."/>
            <person name="Joshi V."/>
            <person name="Khan Z.M."/>
            <person name="Jackson L."/>
            <person name="Kovar C."/>
            <person name="Kowis A."/>
            <person name="Lee S."/>
            <person name="Lewis L.R."/>
            <person name="Margolis J."/>
            <person name="Morgan M."/>
            <person name="Nazareth L.V."/>
            <person name="Nguyen N."/>
            <person name="Okwuonu G."/>
            <person name="Parker D."/>
            <person name="Richards S."/>
            <person name="Ruiz S.J."/>
            <person name="Santibanez J."/>
            <person name="Savard J."/>
            <person name="Scherer S.E."/>
            <person name="Schneider B."/>
            <person name="Sodergren E."/>
            <person name="Tautz D."/>
            <person name="Vattahil S."/>
            <person name="Villasana D."/>
            <person name="White C.S."/>
            <person name="Wright R."/>
            <person name="Park Y."/>
            <person name="Beeman R.W."/>
            <person name="Lord J."/>
            <person name="Oppert B."/>
            <person name="Lorenzen M."/>
            <person name="Brown S."/>
            <person name="Wang L."/>
            <person name="Savard J."/>
            <person name="Tautz D."/>
            <person name="Richards S."/>
            <person name="Weinstock G."/>
            <person name="Gibbs R.A."/>
            <person name="Liu Y."/>
            <person name="Worley K."/>
            <person name="Weinstock G."/>
            <person name="Elsik C.G."/>
            <person name="Reese J.T."/>
            <person name="Elhaik E."/>
            <person name="Landan G."/>
            <person name="Graur D."/>
            <person name="Arensburger P."/>
            <person name="Atkinson P."/>
            <person name="Beeman R.W."/>
            <person name="Beidler J."/>
            <person name="Brown S.J."/>
            <person name="Demuth J.P."/>
            <person name="Drury D.W."/>
            <person name="Du Y.Z."/>
            <person name="Fujiwara H."/>
            <person name="Lorenzen M."/>
            <person name="Maselli V."/>
            <person name="Osanai M."/>
            <person name="Park Y."/>
            <person name="Robertson H.M."/>
            <person name="Tu Z."/>
            <person name="Wang J.J."/>
            <person name="Wang S."/>
            <person name="Richards S."/>
            <person name="Song H."/>
            <person name="Zhang L."/>
            <person name="Sodergren E."/>
            <person name="Werner D."/>
            <person name="Stanke M."/>
            <person name="Morgenstern B."/>
            <person name="Solovyev V."/>
            <person name="Kosarev P."/>
            <person name="Brown G."/>
            <person name="Chen H.C."/>
            <person name="Ermolaeva O."/>
            <person name="Hlavina W."/>
            <person name="Kapustin Y."/>
            <person name="Kiryutin B."/>
            <person name="Kitts P."/>
            <person name="Maglott D."/>
            <person name="Pruitt K."/>
            <person name="Sapojnikov V."/>
            <person name="Souvorov A."/>
            <person name="Mackey A.J."/>
            <person name="Waterhouse R.M."/>
            <person name="Wyder S."/>
            <person name="Zdobnov E.M."/>
            <person name="Zdobnov E.M."/>
            <person name="Wyder S."/>
            <person name="Kriventseva E.V."/>
            <person name="Kadowaki T."/>
            <person name="Bork P."/>
            <person name="Aranda M."/>
            <person name="Bao R."/>
            <person name="Beermann A."/>
            <person name="Berns N."/>
            <person name="Bolognesi R."/>
            <person name="Bonneton F."/>
            <person name="Bopp D."/>
            <person name="Brown S.J."/>
            <person name="Bucher G."/>
            <person name="Butts T."/>
            <person name="Chaumot A."/>
            <person name="Denell R.E."/>
            <person name="Ferrier D.E."/>
            <person name="Friedrich M."/>
            <person name="Gordon C.M."/>
            <person name="Jindra M."/>
            <person name="Klingler M."/>
            <person name="Lan Q."/>
            <person name="Lattorff H.M."/>
            <person name="Laudet V."/>
            <person name="von Levetsow C."/>
            <person name="Liu Z."/>
            <person name="Lutz R."/>
            <person name="Lynch J.A."/>
            <person name="da Fonseca R.N."/>
            <person name="Posnien N."/>
            <person name="Reuter R."/>
            <person name="Roth S."/>
            <person name="Savard J."/>
            <person name="Schinko J.B."/>
            <person name="Schmitt C."/>
            <person name="Schoppmeier M."/>
            <person name="Schroder R."/>
            <person name="Shippy T.D."/>
            <person name="Simonnet F."/>
            <person name="Marques-Souza H."/>
            <person name="Tautz D."/>
            <person name="Tomoyasu Y."/>
            <person name="Trauner J."/>
            <person name="Van der Zee M."/>
            <person name="Vervoort M."/>
            <person name="Wittkopp N."/>
            <person name="Wimmer E.A."/>
            <person name="Yang X."/>
            <person name="Jones A.K."/>
            <person name="Sattelle D.B."/>
            <person name="Ebert P.R."/>
            <person name="Nelson D."/>
            <person name="Scott J.G."/>
            <person name="Beeman R.W."/>
            <person name="Muthukrishnan S."/>
            <person name="Kramer K.J."/>
            <person name="Arakane Y."/>
            <person name="Beeman R.W."/>
            <person name="Zhu Q."/>
            <person name="Hogenkamp D."/>
            <person name="Dixit R."/>
            <person name="Oppert B."/>
            <person name="Jiang H."/>
            <person name="Zou Z."/>
            <person name="Marshall J."/>
            <person name="Elpidina E."/>
            <person name="Vinokurov K."/>
            <person name="Oppert C."/>
            <person name="Zou Z."/>
            <person name="Evans J."/>
            <person name="Lu Z."/>
            <person name="Zhao P."/>
            <person name="Sumathipala N."/>
            <person name="Altincicek B."/>
            <person name="Vilcinskas A."/>
            <person name="Williams M."/>
            <person name="Hultmark D."/>
            <person name="Hetru C."/>
            <person name="Jiang H."/>
            <person name="Grimmelikhuijzen C.J."/>
            <person name="Hauser F."/>
            <person name="Cazzamali G."/>
            <person name="Williamson M."/>
            <person name="Park Y."/>
            <person name="Li B."/>
            <person name="Tanaka Y."/>
            <person name="Predel R."/>
            <person name="Neupert S."/>
            <person name="Schachtner J."/>
            <person name="Verleyen P."/>
            <person name="Raible F."/>
            <person name="Bork P."/>
            <person name="Friedrich M."/>
            <person name="Walden K.K."/>
            <person name="Robertson H.M."/>
            <person name="Angeli S."/>
            <person name="Foret S."/>
            <person name="Bucher G."/>
            <person name="Schuetz S."/>
            <person name="Maleszka R."/>
            <person name="Wimmer E.A."/>
            <person name="Beeman R.W."/>
            <person name="Lorenzen M."/>
            <person name="Tomoyasu Y."/>
            <person name="Miller S.C."/>
            <person name="Grossmann D."/>
            <person name="Bucher G."/>
        </authorList>
    </citation>
    <scope>NUCLEOTIDE SEQUENCE [LARGE SCALE GENOMIC DNA]</scope>
    <source>
        <strain evidence="4 5">Georgia GA2</strain>
    </source>
</reference>
<dbReference type="InParanoid" id="D2A4Z6"/>
<feature type="chain" id="PRO_5003028853" evidence="3">
    <location>
        <begin position="19"/>
        <end position="334"/>
    </location>
</feature>
<dbReference type="EMBL" id="KQ971345">
    <property type="protein sequence ID" value="EFA05286.1"/>
    <property type="molecule type" value="Genomic_DNA"/>
</dbReference>
<dbReference type="InterPro" id="IPR003591">
    <property type="entry name" value="Leu-rich_rpt_typical-subtyp"/>
</dbReference>
<evidence type="ECO:0000313" key="5">
    <source>
        <dbReference type="Proteomes" id="UP000007266"/>
    </source>
</evidence>
<keyword evidence="2" id="KW-0677">Repeat</keyword>
<keyword evidence="1" id="KW-0433">Leucine-rich repeat</keyword>
<dbReference type="GO" id="GO:0050909">
    <property type="term" value="P:sensory perception of taste"/>
    <property type="evidence" value="ECO:0007669"/>
    <property type="project" value="InterPro"/>
</dbReference>
<dbReference type="PANTHER" id="PTHR15936:SF2">
    <property type="entry name" value="GUANINE NUCLEOTIDE-BINDING PROTEIN G(I)_G(S)_G(O) SUBUNIT GAMMA-13"/>
    <property type="match status" value="1"/>
</dbReference>
<dbReference type="SUPFAM" id="SSF52058">
    <property type="entry name" value="L domain-like"/>
    <property type="match status" value="1"/>
</dbReference>
<name>D2A4Z6_TRICA</name>
<dbReference type="Gene3D" id="3.80.10.10">
    <property type="entry name" value="Ribonuclease Inhibitor"/>
    <property type="match status" value="1"/>
</dbReference>
<evidence type="ECO:0000256" key="3">
    <source>
        <dbReference type="SAM" id="SignalP"/>
    </source>
</evidence>